<reference evidence="4" key="1">
    <citation type="submission" date="2010-02" db="EMBL/GenBank/DDBJ databases">
        <title>Sequencing and annotation of the Blastocystis hominis genome.</title>
        <authorList>
            <person name="Wincker P."/>
        </authorList>
    </citation>
    <scope>NUCLEOTIDE SEQUENCE</scope>
    <source>
        <strain evidence="4">Singapore isolate B</strain>
    </source>
</reference>
<dbReference type="GeneID" id="24923289"/>
<dbReference type="PANTHER" id="PTHR48287">
    <property type="entry name" value="ARM REPEAT SUPERFAMILY PROTEIN"/>
    <property type="match status" value="1"/>
</dbReference>
<evidence type="ECO:0000256" key="2">
    <source>
        <dbReference type="SAM" id="MobiDB-lite"/>
    </source>
</evidence>
<dbReference type="Pfam" id="PF08161">
    <property type="entry name" value="RRP12_HEAT"/>
    <property type="match status" value="1"/>
</dbReference>
<keyword evidence="5" id="KW-1185">Reference proteome</keyword>
<dbReference type="AlphaFoldDB" id="D8M7Q4"/>
<dbReference type="InParanoid" id="D8M7Q4"/>
<evidence type="ECO:0000259" key="3">
    <source>
        <dbReference type="Pfam" id="PF08161"/>
    </source>
</evidence>
<dbReference type="Gene3D" id="1.25.10.10">
    <property type="entry name" value="Leucine-rich Repeat Variant"/>
    <property type="match status" value="1"/>
</dbReference>
<feature type="domain" description="RRP12 HEAT" evidence="3">
    <location>
        <begin position="32"/>
        <end position="303"/>
    </location>
</feature>
<feature type="region of interest" description="Disordered" evidence="2">
    <location>
        <begin position="837"/>
        <end position="864"/>
    </location>
</feature>
<dbReference type="EMBL" id="FN668672">
    <property type="protein sequence ID" value="CBK24093.2"/>
    <property type="molecule type" value="Genomic_DNA"/>
</dbReference>
<dbReference type="InterPro" id="IPR011989">
    <property type="entry name" value="ARM-like"/>
</dbReference>
<evidence type="ECO:0000313" key="4">
    <source>
        <dbReference type="EMBL" id="CBK24093.2"/>
    </source>
</evidence>
<dbReference type="SUPFAM" id="SSF48371">
    <property type="entry name" value="ARM repeat"/>
    <property type="match status" value="1"/>
</dbReference>
<proteinExistence type="inferred from homology"/>
<evidence type="ECO:0000256" key="1">
    <source>
        <dbReference type="ARBA" id="ARBA00007690"/>
    </source>
</evidence>
<dbReference type="Proteomes" id="UP000008312">
    <property type="component" value="Unassembled WGS sequence"/>
</dbReference>
<dbReference type="InterPro" id="IPR016024">
    <property type="entry name" value="ARM-type_fold"/>
</dbReference>
<comment type="similarity">
    <text evidence="1">Belongs to the RRP12 family.</text>
</comment>
<dbReference type="PANTHER" id="PTHR48287:SF1">
    <property type="entry name" value="ARM REPEAT SUPERFAMILY PROTEIN"/>
    <property type="match status" value="1"/>
</dbReference>
<dbReference type="GO" id="GO:0005634">
    <property type="term" value="C:nucleus"/>
    <property type="evidence" value="ECO:0007669"/>
    <property type="project" value="UniProtKB-SubCell"/>
</dbReference>
<dbReference type="InterPro" id="IPR012978">
    <property type="entry name" value="HEAT_RRP12"/>
</dbReference>
<dbReference type="OrthoDB" id="2192888at2759"/>
<dbReference type="RefSeq" id="XP_012898141.1">
    <property type="nucleotide sequence ID" value="XM_013042687.1"/>
</dbReference>
<sequence length="928" mass="102907">MCLCARWYLSQHNEEPLIVVMRGVIGYFASADSAVHKAISLYLIDFFTSLKDVVDGISAMSEDSVQELVNIFLSTLQFKYQHAWVFVLPALSSMIRVFGPRFPSLFVPVIQQLVAIYDSSSQGDAAFLVIVTRALGFCIEAVGAEAFLAAVPALNSEGLPDENHFYLFELLKDHVRHTSASLQFFFEQFPVSPIVPIAKRCHVAAQRTTSSLLHRRLQTYVTDLWGLFPSFCVSARDTASTIPQFSTSLLGAMNDKTYLTLSIRICEGFILLIRSNQIAQGSNPFDASNESDPSDDETVASTADLAANDEEELVPFGFAESFLPFLEILKSTRAPRIEAAQAAANLAVLQSGSESLLLVLLSLYEQWHGDYSSEVPKYSGIGQGGDIGNVQVIRCAIETVFSIASTDLVSKMLNQVLTKLLTAFTNEQSELAEQSLGQSIILTGLLSTVIPFARDEEIVIIMRCIRPHLGDETAPILQKRVYFCLLCVCKYHADFLISNYLNDLSSLFVETILSLNVVSKKYRLRCLDFLANHLNPQNPDHIQFILTTLSEVVMNMKDPSKKVRAVSRSVLLAYAEFMENSGIPFSMPDQSQSTASLPSFLGILVSFLAAQNPHMQAAALLSIASVLAHYPRGDLRNIQVNVLHICYAMVGDSRETAKACLKFLKTSAKSLSDDDLATELPAVIQCALTDVGKNKNRFRNRIKNLLSLLLHRVGEDALRSLIPAKDQPLLAALLKHERKRNAQRNAAVSFGFGCDDREEIGGKPTRTRFIHEEDDPLNLLDVNDATRGIRSKKTEESEDSEEVEFDEEGRIIVREEEETAGKDENEEKETLEADKIPLRGPNRTSGMVKKVPNSRVGNGKIRGEQDGSMFKATRARGDMKKGKLQPYAYIKLDSRMLSKKKQNQALGKFNNLIGAAKRGAKEGYKKRS</sequence>
<protein>
    <recommendedName>
        <fullName evidence="3">RRP12 HEAT domain-containing protein</fullName>
    </recommendedName>
</protein>
<evidence type="ECO:0000313" key="5">
    <source>
        <dbReference type="Proteomes" id="UP000008312"/>
    </source>
</evidence>
<dbReference type="OMA" id="AFCRYPV"/>
<accession>D8M7Q4</accession>
<name>D8M7Q4_BLAHO</name>
<organism evidence="4">
    <name type="scientific">Blastocystis hominis</name>
    <dbReference type="NCBI Taxonomy" id="12968"/>
    <lineage>
        <taxon>Eukaryota</taxon>
        <taxon>Sar</taxon>
        <taxon>Stramenopiles</taxon>
        <taxon>Bigyra</taxon>
        <taxon>Opalozoa</taxon>
        <taxon>Opalinata</taxon>
        <taxon>Blastocystidae</taxon>
        <taxon>Blastocystis</taxon>
    </lineage>
</organism>
<dbReference type="InterPro" id="IPR052087">
    <property type="entry name" value="RRP12"/>
</dbReference>
<gene>
    <name evidence="4" type="ORF">GSBLH_T00007165001</name>
</gene>